<evidence type="ECO:0000313" key="3">
    <source>
        <dbReference type="Proteomes" id="UP001066276"/>
    </source>
</evidence>
<comment type="caution">
    <text evidence="2">The sequence shown here is derived from an EMBL/GenBank/DDBJ whole genome shotgun (WGS) entry which is preliminary data.</text>
</comment>
<reference evidence="2" key="1">
    <citation type="journal article" date="2022" name="bioRxiv">
        <title>Sequencing and chromosome-scale assembly of the giantPleurodeles waltlgenome.</title>
        <authorList>
            <person name="Brown T."/>
            <person name="Elewa A."/>
            <person name="Iarovenko S."/>
            <person name="Subramanian E."/>
            <person name="Araus A.J."/>
            <person name="Petzold A."/>
            <person name="Susuki M."/>
            <person name="Suzuki K.-i.T."/>
            <person name="Hayashi T."/>
            <person name="Toyoda A."/>
            <person name="Oliveira C."/>
            <person name="Osipova E."/>
            <person name="Leigh N.D."/>
            <person name="Simon A."/>
            <person name="Yun M.H."/>
        </authorList>
    </citation>
    <scope>NUCLEOTIDE SEQUENCE</scope>
    <source>
        <strain evidence="2">20211129_DDA</strain>
        <tissue evidence="2">Liver</tissue>
    </source>
</reference>
<sequence length="126" mass="14068">MGRKQSIFFTCSELVEGVFSQHRDRGRGRATKKDGRLIRELRVAANTGAAGALRWQENILCTATPAPTTVVPRPDAWRHREGDRGAKISRPAQAPFFPTERAWLEGLSRIKGEPHTVRPWNRAAGP</sequence>
<name>A0AAV7SM14_PLEWA</name>
<dbReference type="AlphaFoldDB" id="A0AAV7SM14"/>
<protein>
    <submittedName>
        <fullName evidence="2">Uncharacterized protein</fullName>
    </submittedName>
</protein>
<proteinExistence type="predicted"/>
<dbReference type="EMBL" id="JANPWB010000008">
    <property type="protein sequence ID" value="KAJ1165148.1"/>
    <property type="molecule type" value="Genomic_DNA"/>
</dbReference>
<feature type="compositionally biased region" description="Basic and acidic residues" evidence="1">
    <location>
        <begin position="75"/>
        <end position="86"/>
    </location>
</feature>
<organism evidence="2 3">
    <name type="scientific">Pleurodeles waltl</name>
    <name type="common">Iberian ribbed newt</name>
    <dbReference type="NCBI Taxonomy" id="8319"/>
    <lineage>
        <taxon>Eukaryota</taxon>
        <taxon>Metazoa</taxon>
        <taxon>Chordata</taxon>
        <taxon>Craniata</taxon>
        <taxon>Vertebrata</taxon>
        <taxon>Euteleostomi</taxon>
        <taxon>Amphibia</taxon>
        <taxon>Batrachia</taxon>
        <taxon>Caudata</taxon>
        <taxon>Salamandroidea</taxon>
        <taxon>Salamandridae</taxon>
        <taxon>Pleurodelinae</taxon>
        <taxon>Pleurodeles</taxon>
    </lineage>
</organism>
<keyword evidence="3" id="KW-1185">Reference proteome</keyword>
<feature type="region of interest" description="Disordered" evidence="1">
    <location>
        <begin position="66"/>
        <end position="92"/>
    </location>
</feature>
<evidence type="ECO:0000313" key="2">
    <source>
        <dbReference type="EMBL" id="KAJ1165148.1"/>
    </source>
</evidence>
<evidence type="ECO:0000256" key="1">
    <source>
        <dbReference type="SAM" id="MobiDB-lite"/>
    </source>
</evidence>
<accession>A0AAV7SM14</accession>
<dbReference type="Proteomes" id="UP001066276">
    <property type="component" value="Chromosome 4_2"/>
</dbReference>
<gene>
    <name evidence="2" type="ORF">NDU88_005577</name>
</gene>